<sequence>MHNAQLVESRRNLPTSGKTISVPLPQVQSGSMQKGQQQMFVHLVLYPYFASTLEVLVLHAHNHWKHNLKALSSTILHQNSRCHQRYCIHWPSCHICSTDQ</sequence>
<accession>A0A0A9G3R0</accession>
<proteinExistence type="predicted"/>
<dbReference type="EMBL" id="GBRH01178166">
    <property type="protein sequence ID" value="JAE19730.1"/>
    <property type="molecule type" value="Transcribed_RNA"/>
</dbReference>
<feature type="region of interest" description="Disordered" evidence="1">
    <location>
        <begin position="1"/>
        <end position="28"/>
    </location>
</feature>
<reference evidence="2" key="2">
    <citation type="journal article" date="2015" name="Data Brief">
        <title>Shoot transcriptome of the giant reed, Arundo donax.</title>
        <authorList>
            <person name="Barrero R.A."/>
            <person name="Guerrero F.D."/>
            <person name="Moolhuijzen P."/>
            <person name="Goolsby J.A."/>
            <person name="Tidwell J."/>
            <person name="Bellgard S.E."/>
            <person name="Bellgard M.I."/>
        </authorList>
    </citation>
    <scope>NUCLEOTIDE SEQUENCE</scope>
    <source>
        <tissue evidence="2">Shoot tissue taken approximately 20 cm above the soil surface</tissue>
    </source>
</reference>
<reference evidence="2" key="1">
    <citation type="submission" date="2014-09" db="EMBL/GenBank/DDBJ databases">
        <authorList>
            <person name="Magalhaes I.L.F."/>
            <person name="Oliveira U."/>
            <person name="Santos F.R."/>
            <person name="Vidigal T.H.D.A."/>
            <person name="Brescovit A.D."/>
            <person name="Santos A.J."/>
        </authorList>
    </citation>
    <scope>NUCLEOTIDE SEQUENCE</scope>
    <source>
        <tissue evidence="2">Shoot tissue taken approximately 20 cm above the soil surface</tissue>
    </source>
</reference>
<dbReference type="AlphaFoldDB" id="A0A0A9G3R0"/>
<protein>
    <submittedName>
        <fullName evidence="2">Uncharacterized protein</fullName>
    </submittedName>
</protein>
<evidence type="ECO:0000256" key="1">
    <source>
        <dbReference type="SAM" id="MobiDB-lite"/>
    </source>
</evidence>
<organism evidence="2">
    <name type="scientific">Arundo donax</name>
    <name type="common">Giant reed</name>
    <name type="synonym">Donax arundinaceus</name>
    <dbReference type="NCBI Taxonomy" id="35708"/>
    <lineage>
        <taxon>Eukaryota</taxon>
        <taxon>Viridiplantae</taxon>
        <taxon>Streptophyta</taxon>
        <taxon>Embryophyta</taxon>
        <taxon>Tracheophyta</taxon>
        <taxon>Spermatophyta</taxon>
        <taxon>Magnoliopsida</taxon>
        <taxon>Liliopsida</taxon>
        <taxon>Poales</taxon>
        <taxon>Poaceae</taxon>
        <taxon>PACMAD clade</taxon>
        <taxon>Arundinoideae</taxon>
        <taxon>Arundineae</taxon>
        <taxon>Arundo</taxon>
    </lineage>
</organism>
<evidence type="ECO:0000313" key="2">
    <source>
        <dbReference type="EMBL" id="JAE19730.1"/>
    </source>
</evidence>
<name>A0A0A9G3R0_ARUDO</name>